<accession>A0A284RR08</accession>
<proteinExistence type="predicted"/>
<reference evidence="7" key="1">
    <citation type="journal article" date="2017" name="Nat. Ecol. Evol.">
        <title>Genome expansion and lineage-specific genetic innovations in the forest pathogenic fungi Armillaria.</title>
        <authorList>
            <person name="Sipos G."/>
            <person name="Prasanna A.N."/>
            <person name="Walter M.C."/>
            <person name="O'Connor E."/>
            <person name="Balint B."/>
            <person name="Krizsan K."/>
            <person name="Kiss B."/>
            <person name="Hess J."/>
            <person name="Varga T."/>
            <person name="Slot J."/>
            <person name="Riley R."/>
            <person name="Boka B."/>
            <person name="Rigling D."/>
            <person name="Barry K."/>
            <person name="Lee J."/>
            <person name="Mihaltcheva S."/>
            <person name="LaButti K."/>
            <person name="Lipzen A."/>
            <person name="Waldron R."/>
            <person name="Moloney N.M."/>
            <person name="Sperisen C."/>
            <person name="Kredics L."/>
            <person name="Vagvoelgyi C."/>
            <person name="Patrignani A."/>
            <person name="Fitzpatrick D."/>
            <person name="Nagy I."/>
            <person name="Doyle S."/>
            <person name="Anderson J.B."/>
            <person name="Grigoriev I.V."/>
            <person name="Gueldener U."/>
            <person name="Muensterkoetter M."/>
            <person name="Nagy L.G."/>
        </authorList>
    </citation>
    <scope>NUCLEOTIDE SEQUENCE [LARGE SCALE GENOMIC DNA]</scope>
    <source>
        <strain evidence="7">C18/9</strain>
    </source>
</reference>
<keyword evidence="1" id="KW-0677">Repeat</keyword>
<dbReference type="InterPro" id="IPR056125">
    <property type="entry name" value="DUF7708"/>
</dbReference>
<dbReference type="Gene3D" id="3.40.50.300">
    <property type="entry name" value="P-loop containing nucleotide triphosphate hydrolases"/>
    <property type="match status" value="1"/>
</dbReference>
<evidence type="ECO:0000259" key="5">
    <source>
        <dbReference type="Pfam" id="PF24883"/>
    </source>
</evidence>
<dbReference type="SMART" id="SM00248">
    <property type="entry name" value="ANK"/>
    <property type="match status" value="4"/>
</dbReference>
<dbReference type="Pfam" id="PF24883">
    <property type="entry name" value="NPHP3_N"/>
    <property type="match status" value="1"/>
</dbReference>
<dbReference type="PANTHER" id="PTHR10039:SF16">
    <property type="entry name" value="GPI INOSITOL-DEACYLASE"/>
    <property type="match status" value="1"/>
</dbReference>
<evidence type="ECO:0000313" key="6">
    <source>
        <dbReference type="EMBL" id="SJL11191.1"/>
    </source>
</evidence>
<dbReference type="Pfam" id="PF00023">
    <property type="entry name" value="Ank"/>
    <property type="match status" value="1"/>
</dbReference>
<dbReference type="InterPro" id="IPR036770">
    <property type="entry name" value="Ankyrin_rpt-contain_sf"/>
</dbReference>
<evidence type="ECO:0000259" key="4">
    <source>
        <dbReference type="Pfam" id="PF24809"/>
    </source>
</evidence>
<dbReference type="InterPro" id="IPR002110">
    <property type="entry name" value="Ankyrin_rpt"/>
</dbReference>
<evidence type="ECO:0000256" key="3">
    <source>
        <dbReference type="SAM" id="Coils"/>
    </source>
</evidence>
<dbReference type="AlphaFoldDB" id="A0A284RR08"/>
<evidence type="ECO:0000313" key="7">
    <source>
        <dbReference type="Proteomes" id="UP000219338"/>
    </source>
</evidence>
<feature type="repeat" description="ANK" evidence="2">
    <location>
        <begin position="807"/>
        <end position="848"/>
    </location>
</feature>
<feature type="domain" description="Nephrocystin 3-like N-terminal" evidence="5">
    <location>
        <begin position="302"/>
        <end position="457"/>
    </location>
</feature>
<name>A0A284RR08_ARMOS</name>
<sequence length="1046" mass="119000">MTDSNYLSVALKVVLFAVLSRVFISILCIPQGYICLQTTGLSTKALRKYLLSLRPTFTPSHPDEVLEAVQAYVETNQLHRSVDWAASVIKPLLQFFDAIDQGVSLNPEIAGLIWGCIKFIFTVVCNHSAYFNKITTVLKDMSRRLHFYQAYAVDLYEHSSRVQEALADVYGSILKLCFKVDCIFLDPVSKKQLGSFRIFLKSINPWGSAQLDDIVAELDATKLILESEVQHDDRVETYYERRAAQSGRQQMQQIITRQEDRLRLLSQREKQWDAEAVKEERKEAESRLRAFLKKISYASWLWLLNLLQYQEWKAGRTSFVWFHGKPGMGKTILTSIVIQDLLVRQTTDNATAVAYFYCQHDQTAKTEPLKILGTILYQIVSRIPAARIQQLEDSKISPTTIMGLEKLIKMACADFSRTYVVIDALDECTDEGAQLTVLASLKRMHSSPRLHILIMSRWTSQMDRMLKAIPSFNISDSDGVLSDLREYVHRRVNCPAEDEPVIRISNPDLRQEIINTLVERADGMYAFPKIWCATVLFNGFDIYRFLWVHLQILHLCDQQTDRDIRSSLTELPQGLDATYVRSLTSMYMLDERRRTRVKRALQWLVCTRTLISLELLQQCIAVDDMDDEWDPQNVVTDPVALIADCASLVQIAEADGRKFVHFVHASVKEFLTTTRRTEDLSLEVRYFIFESVPNAHLSVFKTCLKCAQLFEKHVGRIPCVALIEYIRGTEYLWHLHHADQVAELTTLLEAYLEMFSMKNSPLNRRDESGEVVGITSALHIAADLSCHRLVEYMISSRGFDVMQRDLLGRTPLHYAAGCPLTRFQFADTSLRSTRFLLAKGADVHAADKHGFTPLHLVTRTWFSYDDEGARLFMTLRTDVGHLTEPLQAEADTSGQYPRESSPITSVASFHVMGKHSAEGNMRDILLKIAQKAGVHVDDRYAMVHASINHIRSVSRHLVELLLESGADPNKPDSLGQTPFCGYVLRDDWKSDERFMRIIRGGGGSGPWRMNMRPTVSGANILTPEVPAGTSAKIDRSAMSKLESMIR</sequence>
<dbReference type="InterPro" id="IPR056884">
    <property type="entry name" value="NPHP3-like_N"/>
</dbReference>
<dbReference type="SUPFAM" id="SSF48403">
    <property type="entry name" value="Ankyrin repeat"/>
    <property type="match status" value="1"/>
</dbReference>
<dbReference type="PANTHER" id="PTHR10039">
    <property type="entry name" value="AMELOGENIN"/>
    <property type="match status" value="1"/>
</dbReference>
<dbReference type="SUPFAM" id="SSF52540">
    <property type="entry name" value="P-loop containing nucleoside triphosphate hydrolases"/>
    <property type="match status" value="1"/>
</dbReference>
<evidence type="ECO:0000256" key="1">
    <source>
        <dbReference type="ARBA" id="ARBA00022737"/>
    </source>
</evidence>
<dbReference type="Gene3D" id="1.25.40.20">
    <property type="entry name" value="Ankyrin repeat-containing domain"/>
    <property type="match status" value="1"/>
</dbReference>
<evidence type="ECO:0000256" key="2">
    <source>
        <dbReference type="PROSITE-ProRule" id="PRU00023"/>
    </source>
</evidence>
<keyword evidence="3" id="KW-0175">Coiled coil</keyword>
<protein>
    <submittedName>
        <fullName evidence="6">Uncharacterized protein</fullName>
    </submittedName>
</protein>
<dbReference type="STRING" id="47428.A0A284RR08"/>
<dbReference type="PROSITE" id="PS50088">
    <property type="entry name" value="ANK_REPEAT"/>
    <property type="match status" value="1"/>
</dbReference>
<dbReference type="EMBL" id="FUEG01000013">
    <property type="protein sequence ID" value="SJL11191.1"/>
    <property type="molecule type" value="Genomic_DNA"/>
</dbReference>
<dbReference type="Proteomes" id="UP000219338">
    <property type="component" value="Unassembled WGS sequence"/>
</dbReference>
<feature type="coiled-coil region" evidence="3">
    <location>
        <begin position="248"/>
        <end position="294"/>
    </location>
</feature>
<organism evidence="6 7">
    <name type="scientific">Armillaria ostoyae</name>
    <name type="common">Armillaria root rot fungus</name>
    <dbReference type="NCBI Taxonomy" id="47428"/>
    <lineage>
        <taxon>Eukaryota</taxon>
        <taxon>Fungi</taxon>
        <taxon>Dikarya</taxon>
        <taxon>Basidiomycota</taxon>
        <taxon>Agaricomycotina</taxon>
        <taxon>Agaricomycetes</taxon>
        <taxon>Agaricomycetidae</taxon>
        <taxon>Agaricales</taxon>
        <taxon>Marasmiineae</taxon>
        <taxon>Physalacriaceae</taxon>
        <taxon>Armillaria</taxon>
    </lineage>
</organism>
<keyword evidence="7" id="KW-1185">Reference proteome</keyword>
<gene>
    <name evidence="6" type="ORF">ARMOST_14594</name>
</gene>
<dbReference type="OMA" id="CHRLVEY"/>
<dbReference type="OrthoDB" id="448455at2759"/>
<dbReference type="Pfam" id="PF24809">
    <property type="entry name" value="DUF7708"/>
    <property type="match status" value="1"/>
</dbReference>
<feature type="domain" description="DUF7708" evidence="4">
    <location>
        <begin position="99"/>
        <end position="179"/>
    </location>
</feature>
<keyword evidence="2" id="KW-0040">ANK repeat</keyword>
<dbReference type="InterPro" id="IPR027417">
    <property type="entry name" value="P-loop_NTPase"/>
</dbReference>